<dbReference type="InterPro" id="IPR036388">
    <property type="entry name" value="WH-like_DNA-bd_sf"/>
</dbReference>
<keyword evidence="5" id="KW-1185">Reference proteome</keyword>
<dbReference type="InterPro" id="IPR026881">
    <property type="entry name" value="WYL_dom"/>
</dbReference>
<evidence type="ECO:0000313" key="5">
    <source>
        <dbReference type="Proteomes" id="UP000050277"/>
    </source>
</evidence>
<proteinExistence type="predicted"/>
<dbReference type="SUPFAM" id="SSF46785">
    <property type="entry name" value="Winged helix' DNA-binding domain"/>
    <property type="match status" value="1"/>
</dbReference>
<dbReference type="PIRSF" id="PIRSF016838">
    <property type="entry name" value="PafC"/>
    <property type="match status" value="1"/>
</dbReference>
<dbReference type="GO" id="GO:0003677">
    <property type="term" value="F:DNA binding"/>
    <property type="evidence" value="ECO:0007669"/>
    <property type="project" value="UniProtKB-KW"/>
</dbReference>
<dbReference type="PATRIC" id="fig|70996.4.peg.865"/>
<dbReference type="AlphaFoldDB" id="A0A0N8GST2"/>
<dbReference type="InterPro" id="IPR036390">
    <property type="entry name" value="WH_DNA-bd_sf"/>
</dbReference>
<dbReference type="Proteomes" id="UP000050277">
    <property type="component" value="Unassembled WGS sequence"/>
</dbReference>
<dbReference type="STRING" id="70996.SE18_08150"/>
<reference evidence="4 5" key="1">
    <citation type="submission" date="2015-07" db="EMBL/GenBank/DDBJ databases">
        <title>Whole genome sequence of Herpetosiphon geysericola DSM 7119.</title>
        <authorList>
            <person name="Hemp J."/>
            <person name="Ward L.M."/>
            <person name="Pace L.A."/>
            <person name="Fischer W.W."/>
        </authorList>
    </citation>
    <scope>NUCLEOTIDE SEQUENCE [LARGE SCALE GENOMIC DNA]</scope>
    <source>
        <strain evidence="4 5">DSM 7119</strain>
    </source>
</reference>
<dbReference type="PANTHER" id="PTHR34580">
    <property type="match status" value="1"/>
</dbReference>
<organism evidence="4 5">
    <name type="scientific">Herpetosiphon geysericola</name>
    <dbReference type="NCBI Taxonomy" id="70996"/>
    <lineage>
        <taxon>Bacteria</taxon>
        <taxon>Bacillati</taxon>
        <taxon>Chloroflexota</taxon>
        <taxon>Chloroflexia</taxon>
        <taxon>Herpetosiphonales</taxon>
        <taxon>Herpetosiphonaceae</taxon>
        <taxon>Herpetosiphon</taxon>
    </lineage>
</organism>
<dbReference type="Pfam" id="PF25583">
    <property type="entry name" value="WCX"/>
    <property type="match status" value="1"/>
</dbReference>
<comment type="caution">
    <text evidence="4">The sequence shown here is derived from an EMBL/GenBank/DDBJ whole genome shotgun (WGS) entry which is preliminary data.</text>
</comment>
<name>A0A0N8GST2_9CHLR</name>
<sequence>MEKVERLIAITMILLQKERVSATEFAQLFKVSKRTILRDMQTLSMANIPIYALTGVNGGYGIMDTYKVDKRLLSSADLQHLLTALAGLEQLILSAEIAQTIKKIEAMVGPLGLNRSMQLSFYAWEGRAELRESLKICQTALLKERLVAFDYSDKAGVQTQRIVEPYALHFSESSWYLQGFCLDRQAYRSFKLARMEQLRVELRGFQQRADWPAHANTAHTNPQFVTIKALVAPSIHDQIIERYGRSSIEAYTANYGLATMYVPQNPQGFQLLASFGTQIKVLEPQSYVAEFRTYLVQMLQNYA</sequence>
<dbReference type="InterPro" id="IPR051534">
    <property type="entry name" value="CBASS_pafABC_assoc_protein"/>
</dbReference>
<keyword evidence="1" id="KW-0805">Transcription regulation</keyword>
<protein>
    <submittedName>
        <fullName evidence="4">DNA-binding protein</fullName>
    </submittedName>
</protein>
<dbReference type="PROSITE" id="PS51000">
    <property type="entry name" value="HTH_DEOR_2"/>
    <property type="match status" value="1"/>
</dbReference>
<dbReference type="PANTHER" id="PTHR34580:SF1">
    <property type="entry name" value="PROTEIN PAFC"/>
    <property type="match status" value="1"/>
</dbReference>
<dbReference type="InterPro" id="IPR013196">
    <property type="entry name" value="HTH_11"/>
</dbReference>
<dbReference type="InterPro" id="IPR028349">
    <property type="entry name" value="PafC-like"/>
</dbReference>
<evidence type="ECO:0000259" key="3">
    <source>
        <dbReference type="PROSITE" id="PS51000"/>
    </source>
</evidence>
<evidence type="ECO:0000313" key="4">
    <source>
        <dbReference type="EMBL" id="KPL90170.1"/>
    </source>
</evidence>
<evidence type="ECO:0000256" key="1">
    <source>
        <dbReference type="ARBA" id="ARBA00023015"/>
    </source>
</evidence>
<feature type="domain" description="HTH deoR-type" evidence="3">
    <location>
        <begin position="3"/>
        <end position="62"/>
    </location>
</feature>
<keyword evidence="4" id="KW-0238">DNA-binding</keyword>
<dbReference type="PROSITE" id="PS52050">
    <property type="entry name" value="WYL"/>
    <property type="match status" value="1"/>
</dbReference>
<dbReference type="InterPro" id="IPR001034">
    <property type="entry name" value="DeoR_HTH"/>
</dbReference>
<evidence type="ECO:0000256" key="2">
    <source>
        <dbReference type="ARBA" id="ARBA00023163"/>
    </source>
</evidence>
<gene>
    <name evidence="4" type="ORF">SE18_08150</name>
</gene>
<dbReference type="RefSeq" id="WP_054533939.1">
    <property type="nucleotide sequence ID" value="NZ_LGKP01000013.1"/>
</dbReference>
<dbReference type="InterPro" id="IPR057727">
    <property type="entry name" value="WCX_dom"/>
</dbReference>
<accession>A0A0N8GST2</accession>
<keyword evidence="2" id="KW-0804">Transcription</keyword>
<dbReference type="GO" id="GO:0003700">
    <property type="term" value="F:DNA-binding transcription factor activity"/>
    <property type="evidence" value="ECO:0007669"/>
    <property type="project" value="InterPro"/>
</dbReference>
<dbReference type="Pfam" id="PF13280">
    <property type="entry name" value="WYL"/>
    <property type="match status" value="1"/>
</dbReference>
<dbReference type="Gene3D" id="1.10.10.10">
    <property type="entry name" value="Winged helix-like DNA-binding domain superfamily/Winged helix DNA-binding domain"/>
    <property type="match status" value="1"/>
</dbReference>
<dbReference type="Pfam" id="PF08279">
    <property type="entry name" value="HTH_11"/>
    <property type="match status" value="1"/>
</dbReference>
<dbReference type="OrthoDB" id="9815009at2"/>
<dbReference type="EMBL" id="LGKP01000013">
    <property type="protein sequence ID" value="KPL90170.1"/>
    <property type="molecule type" value="Genomic_DNA"/>
</dbReference>